<dbReference type="PANTHER" id="PTHR10359">
    <property type="entry name" value="A/G-SPECIFIC ADENINE GLYCOSYLASE/ENDONUCLEASE III"/>
    <property type="match status" value="1"/>
</dbReference>
<keyword evidence="3 12" id="KW-0479">Metal-binding</keyword>
<keyword evidence="16" id="KW-1185">Reference proteome</keyword>
<evidence type="ECO:0000256" key="5">
    <source>
        <dbReference type="ARBA" id="ARBA00022801"/>
    </source>
</evidence>
<keyword evidence="6 12" id="KW-0408">Iron</keyword>
<comment type="catalytic activity">
    <reaction evidence="12">
        <text>2'-deoxyribonucleotide-(2'-deoxyribose 5'-phosphate)-2'-deoxyribonucleotide-DNA = a 3'-end 2'-deoxyribonucleotide-(2,3-dehydro-2,3-deoxyribose 5'-phosphate)-DNA + a 5'-end 5'-phospho-2'-deoxyribonucleoside-DNA + H(+)</text>
        <dbReference type="Rhea" id="RHEA:66592"/>
        <dbReference type="Rhea" id="RHEA-COMP:13180"/>
        <dbReference type="Rhea" id="RHEA-COMP:16897"/>
        <dbReference type="Rhea" id="RHEA-COMP:17067"/>
        <dbReference type="ChEBI" id="CHEBI:15378"/>
        <dbReference type="ChEBI" id="CHEBI:136412"/>
        <dbReference type="ChEBI" id="CHEBI:157695"/>
        <dbReference type="ChEBI" id="CHEBI:167181"/>
        <dbReference type="EC" id="4.2.99.18"/>
    </reaction>
</comment>
<dbReference type="PROSITE" id="PS00764">
    <property type="entry name" value="ENDONUCLEASE_III_1"/>
    <property type="match status" value="1"/>
</dbReference>
<evidence type="ECO:0000256" key="9">
    <source>
        <dbReference type="ARBA" id="ARBA00023204"/>
    </source>
</evidence>
<dbReference type="SUPFAM" id="SSF48150">
    <property type="entry name" value="DNA-glycosylase"/>
    <property type="match status" value="1"/>
</dbReference>
<evidence type="ECO:0000256" key="1">
    <source>
        <dbReference type="ARBA" id="ARBA00008343"/>
    </source>
</evidence>
<keyword evidence="2 12" id="KW-0004">4Fe-4S</keyword>
<dbReference type="NCBIfam" id="TIGR01083">
    <property type="entry name" value="nth"/>
    <property type="match status" value="1"/>
</dbReference>
<evidence type="ECO:0000256" key="3">
    <source>
        <dbReference type="ARBA" id="ARBA00022723"/>
    </source>
</evidence>
<keyword evidence="11 12" id="KW-0326">Glycosidase</keyword>
<dbReference type="InterPro" id="IPR000445">
    <property type="entry name" value="HhH_motif"/>
</dbReference>
<gene>
    <name evidence="12 15" type="primary">nth</name>
    <name evidence="15" type="ORF">IPV69_00925</name>
</gene>
<dbReference type="Pfam" id="PF10576">
    <property type="entry name" value="EndIII_4Fe-2S"/>
    <property type="match status" value="1"/>
</dbReference>
<evidence type="ECO:0000259" key="14">
    <source>
        <dbReference type="SMART" id="SM00478"/>
    </source>
</evidence>
<comment type="similarity">
    <text evidence="1 12">Belongs to the Nth/MutY family.</text>
</comment>
<feature type="region of interest" description="Disordered" evidence="13">
    <location>
        <begin position="226"/>
        <end position="245"/>
    </location>
</feature>
<dbReference type="InterPro" id="IPR023170">
    <property type="entry name" value="HhH_base_excis_C"/>
</dbReference>
<dbReference type="FunFam" id="1.10.1670.10:FF:000001">
    <property type="entry name" value="Endonuclease III"/>
    <property type="match status" value="1"/>
</dbReference>
<dbReference type="InterPro" id="IPR005759">
    <property type="entry name" value="Nth"/>
</dbReference>
<feature type="binding site" evidence="12">
    <location>
        <position position="199"/>
    </location>
    <ligand>
        <name>[4Fe-4S] cluster</name>
        <dbReference type="ChEBI" id="CHEBI:49883"/>
    </ligand>
</feature>
<dbReference type="InterPro" id="IPR003651">
    <property type="entry name" value="Endonuclease3_FeS-loop_motif"/>
</dbReference>
<evidence type="ECO:0000256" key="2">
    <source>
        <dbReference type="ARBA" id="ARBA00022485"/>
    </source>
</evidence>
<organism evidence="15 16">
    <name type="scientific">Humisphaera borealis</name>
    <dbReference type="NCBI Taxonomy" id="2807512"/>
    <lineage>
        <taxon>Bacteria</taxon>
        <taxon>Pseudomonadati</taxon>
        <taxon>Planctomycetota</taxon>
        <taxon>Phycisphaerae</taxon>
        <taxon>Tepidisphaerales</taxon>
        <taxon>Tepidisphaeraceae</taxon>
        <taxon>Humisphaera</taxon>
    </lineage>
</organism>
<keyword evidence="8 12" id="KW-0238">DNA-binding</keyword>
<dbReference type="GO" id="GO:0003677">
    <property type="term" value="F:DNA binding"/>
    <property type="evidence" value="ECO:0007669"/>
    <property type="project" value="UniProtKB-UniRule"/>
</dbReference>
<dbReference type="PROSITE" id="PS01155">
    <property type="entry name" value="ENDONUCLEASE_III_2"/>
    <property type="match status" value="1"/>
</dbReference>
<dbReference type="InterPro" id="IPR004035">
    <property type="entry name" value="Endouclease-III_FeS-bd_BS"/>
</dbReference>
<dbReference type="GO" id="GO:0051539">
    <property type="term" value="F:4 iron, 4 sulfur cluster binding"/>
    <property type="evidence" value="ECO:0007669"/>
    <property type="project" value="UniProtKB-UniRule"/>
</dbReference>
<feature type="binding site" evidence="12">
    <location>
        <position position="206"/>
    </location>
    <ligand>
        <name>[4Fe-4S] cluster</name>
        <dbReference type="ChEBI" id="CHEBI:49883"/>
    </ligand>
</feature>
<evidence type="ECO:0000256" key="8">
    <source>
        <dbReference type="ARBA" id="ARBA00023125"/>
    </source>
</evidence>
<dbReference type="AlphaFoldDB" id="A0A7M2WWQ3"/>
<evidence type="ECO:0000256" key="10">
    <source>
        <dbReference type="ARBA" id="ARBA00023239"/>
    </source>
</evidence>
<dbReference type="EC" id="4.2.99.18" evidence="12"/>
<protein>
    <recommendedName>
        <fullName evidence="12">Endonuclease III</fullName>
        <ecNumber evidence="12">4.2.99.18</ecNumber>
    </recommendedName>
    <alternativeName>
        <fullName evidence="12">DNA-(apurinic or apyrimidinic site) lyase</fullName>
    </alternativeName>
</protein>
<evidence type="ECO:0000313" key="15">
    <source>
        <dbReference type="EMBL" id="QOV89967.1"/>
    </source>
</evidence>
<dbReference type="SMART" id="SM00525">
    <property type="entry name" value="FES"/>
    <property type="match status" value="1"/>
</dbReference>
<comment type="function">
    <text evidence="12">DNA repair enzyme that has both DNA N-glycosylase activity and AP-lyase activity. The DNA N-glycosylase activity releases various damaged pyrimidines from DNA by cleaving the N-glycosidic bond, leaving an AP (apurinic/apyrimidinic) site. The AP-lyase activity cleaves the phosphodiester bond 3' to the AP site by a beta-elimination, leaving a 3'-terminal unsaturated sugar and a product with a terminal 5'-phosphate.</text>
</comment>
<keyword evidence="15" id="KW-0540">Nuclease</keyword>
<keyword evidence="15" id="KW-0255">Endonuclease</keyword>
<keyword evidence="9 12" id="KW-0234">DNA repair</keyword>
<evidence type="ECO:0000256" key="4">
    <source>
        <dbReference type="ARBA" id="ARBA00022763"/>
    </source>
</evidence>
<dbReference type="Pfam" id="PF00633">
    <property type="entry name" value="HHH"/>
    <property type="match status" value="1"/>
</dbReference>
<dbReference type="GO" id="GO:0019104">
    <property type="term" value="F:DNA N-glycosylase activity"/>
    <property type="evidence" value="ECO:0007669"/>
    <property type="project" value="UniProtKB-UniRule"/>
</dbReference>
<dbReference type="CDD" id="cd00056">
    <property type="entry name" value="ENDO3c"/>
    <property type="match status" value="1"/>
</dbReference>
<evidence type="ECO:0000256" key="11">
    <source>
        <dbReference type="ARBA" id="ARBA00023295"/>
    </source>
</evidence>
<evidence type="ECO:0000256" key="12">
    <source>
        <dbReference type="HAMAP-Rule" id="MF_00942"/>
    </source>
</evidence>
<evidence type="ECO:0000256" key="7">
    <source>
        <dbReference type="ARBA" id="ARBA00023014"/>
    </source>
</evidence>
<keyword evidence="5 12" id="KW-0378">Hydrolase</keyword>
<name>A0A7M2WWQ3_9BACT</name>
<dbReference type="Pfam" id="PF00730">
    <property type="entry name" value="HhH-GPD"/>
    <property type="match status" value="1"/>
</dbReference>
<dbReference type="InterPro" id="IPR003265">
    <property type="entry name" value="HhH-GPD_domain"/>
</dbReference>
<feature type="binding site" evidence="12">
    <location>
        <position position="209"/>
    </location>
    <ligand>
        <name>[4Fe-4S] cluster</name>
        <dbReference type="ChEBI" id="CHEBI:49883"/>
    </ligand>
</feature>
<proteinExistence type="inferred from homology"/>
<dbReference type="GO" id="GO:0140078">
    <property type="term" value="F:class I DNA-(apurinic or apyrimidinic site) endonuclease activity"/>
    <property type="evidence" value="ECO:0007669"/>
    <property type="project" value="UniProtKB-EC"/>
</dbReference>
<dbReference type="Gene3D" id="1.10.340.30">
    <property type="entry name" value="Hypothetical protein, domain 2"/>
    <property type="match status" value="1"/>
</dbReference>
<dbReference type="InterPro" id="IPR004036">
    <property type="entry name" value="Endonuclease-III-like_CS2"/>
</dbReference>
<dbReference type="GO" id="GO:0006285">
    <property type="term" value="P:base-excision repair, AP site formation"/>
    <property type="evidence" value="ECO:0007669"/>
    <property type="project" value="TreeGrafter"/>
</dbReference>
<dbReference type="InterPro" id="IPR011257">
    <property type="entry name" value="DNA_glycosylase"/>
</dbReference>
<dbReference type="SMART" id="SM00478">
    <property type="entry name" value="ENDO3c"/>
    <property type="match status" value="1"/>
</dbReference>
<dbReference type="PANTHER" id="PTHR10359:SF18">
    <property type="entry name" value="ENDONUCLEASE III"/>
    <property type="match status" value="1"/>
</dbReference>
<dbReference type="Proteomes" id="UP000593765">
    <property type="component" value="Chromosome"/>
</dbReference>
<sequence length="245" mass="27104">MPRPAPLKVTNRRGRVEAILPILKSLYPDATCRLDHSSPLELLVATILSAQCTDDRVNIVTRTLFKKYRTAADYARVSQEELEKDIQTTGFFRNKARSIRGMAAALISDHGGKVPDTMEQLTPLPGVGRKTANVVLGNAFGKNVGVTVDTHVTRLSNRLGLTDHEEDAVKIEQDLIKIVPQEDWALWSHLLIFHGRKVCMARNPLCSQCPLLSHCPSGPKIIKDKARTEAARSVAKRKKPGSRAD</sequence>
<dbReference type="GO" id="GO:0046872">
    <property type="term" value="F:metal ion binding"/>
    <property type="evidence" value="ECO:0007669"/>
    <property type="project" value="UniProtKB-KW"/>
</dbReference>
<feature type="binding site" evidence="12">
    <location>
        <position position="215"/>
    </location>
    <ligand>
        <name>[4Fe-4S] cluster</name>
        <dbReference type="ChEBI" id="CHEBI:49883"/>
    </ligand>
</feature>
<dbReference type="RefSeq" id="WP_206293033.1">
    <property type="nucleotide sequence ID" value="NZ_CP063458.1"/>
</dbReference>
<dbReference type="HAMAP" id="MF_00942">
    <property type="entry name" value="Nth"/>
    <property type="match status" value="1"/>
</dbReference>
<dbReference type="KEGG" id="hbs:IPV69_00925"/>
<keyword evidence="4 12" id="KW-0227">DNA damage</keyword>
<evidence type="ECO:0000256" key="6">
    <source>
        <dbReference type="ARBA" id="ARBA00023004"/>
    </source>
</evidence>
<evidence type="ECO:0000313" key="16">
    <source>
        <dbReference type="Proteomes" id="UP000593765"/>
    </source>
</evidence>
<reference evidence="15 16" key="1">
    <citation type="submission" date="2020-10" db="EMBL/GenBank/DDBJ databases">
        <title>Wide distribution of Phycisphaera-like planctomycetes from WD2101 soil group in peatlands and genome analysis of the first cultivated representative.</title>
        <authorList>
            <person name="Dedysh S.N."/>
            <person name="Beletsky A.V."/>
            <person name="Ivanova A."/>
            <person name="Kulichevskaya I.S."/>
            <person name="Suzina N.E."/>
            <person name="Philippov D.A."/>
            <person name="Rakitin A.L."/>
            <person name="Mardanov A.V."/>
            <person name="Ravin N.V."/>
        </authorList>
    </citation>
    <scope>NUCLEOTIDE SEQUENCE [LARGE SCALE GENOMIC DNA]</scope>
    <source>
        <strain evidence="15 16">M1803</strain>
    </source>
</reference>
<dbReference type="FunFam" id="1.10.340.30:FF:000001">
    <property type="entry name" value="Endonuclease III"/>
    <property type="match status" value="1"/>
</dbReference>
<dbReference type="Gene3D" id="1.10.1670.10">
    <property type="entry name" value="Helix-hairpin-Helix base-excision DNA repair enzymes (C-terminal)"/>
    <property type="match status" value="1"/>
</dbReference>
<keyword evidence="10 12" id="KW-0456">Lyase</keyword>
<keyword evidence="7 12" id="KW-0411">Iron-sulfur</keyword>
<feature type="compositionally biased region" description="Basic residues" evidence="13">
    <location>
        <begin position="234"/>
        <end position="245"/>
    </location>
</feature>
<comment type="cofactor">
    <cofactor evidence="12">
        <name>[4Fe-4S] cluster</name>
        <dbReference type="ChEBI" id="CHEBI:49883"/>
    </cofactor>
    <text evidence="12">Binds 1 [4Fe-4S] cluster.</text>
</comment>
<accession>A0A7M2WWQ3</accession>
<dbReference type="EMBL" id="CP063458">
    <property type="protein sequence ID" value="QOV89967.1"/>
    <property type="molecule type" value="Genomic_DNA"/>
</dbReference>
<evidence type="ECO:0000256" key="13">
    <source>
        <dbReference type="SAM" id="MobiDB-lite"/>
    </source>
</evidence>
<feature type="domain" description="HhH-GPD" evidence="14">
    <location>
        <begin position="48"/>
        <end position="197"/>
    </location>
</feature>